<dbReference type="InterPro" id="IPR002575">
    <property type="entry name" value="Aminoglycoside_PTrfase"/>
</dbReference>
<protein>
    <recommendedName>
        <fullName evidence="1">Aminoglycoside phosphotransferase domain-containing protein</fullName>
    </recommendedName>
</protein>
<gene>
    <name evidence="2" type="ORF">H103_02114</name>
</gene>
<sequence length="307" mass="34858">MSCQKEILFEHSNIKSLSIRRTTCLVGYLGTYYVFDTLWSTFADSASPRRRIMKHSSVPVPSRADVMAACALRGPLANGIPYNSDIWVKYGTGVTEAEAILQQFVNENADHSIVYTPKVYDYFTGQRISDIPVTYIVMERVYGEALTSKEDDTVLENIAAAVRHIWELPLPPQASIGPLAGQVPYNRFFSDYGAGRTFQSTEELQAWINEKLKEEGWPDRVDLPSERCICHCDLSQFNILRGNPVIIIDWGMSGVYPRIFDEFALFHQFNLRGSKFAKALHKKLFGNKLPRHLRPLTIVSRINTWGS</sequence>
<dbReference type="PANTHER" id="PTHR21310:SF39">
    <property type="entry name" value="AMINOGLYCOSIDE PHOSPHOTRANSFERASE DOMAIN-CONTAINING PROTEIN"/>
    <property type="match status" value="1"/>
</dbReference>
<dbReference type="SUPFAM" id="SSF56112">
    <property type="entry name" value="Protein kinase-like (PK-like)"/>
    <property type="match status" value="1"/>
</dbReference>
<dbReference type="EMBL" id="KK207754">
    <property type="protein sequence ID" value="EZF55283.1"/>
    <property type="molecule type" value="Genomic_DNA"/>
</dbReference>
<dbReference type="Gene3D" id="3.90.1200.10">
    <property type="match status" value="1"/>
</dbReference>
<reference evidence="2" key="1">
    <citation type="submission" date="2014-02" db="EMBL/GenBank/DDBJ databases">
        <title>The Genome Sequence of Trichophyton rubrum (morphotype fischeri) CBS 288.86.</title>
        <authorList>
            <consortium name="The Broad Institute Genomics Platform"/>
            <person name="Cuomo C.A."/>
            <person name="White T.C."/>
            <person name="Graser Y."/>
            <person name="Martinez-Rossi N."/>
            <person name="Heitman J."/>
            <person name="Young S.K."/>
            <person name="Zeng Q."/>
            <person name="Gargeya S."/>
            <person name="Abouelleil A."/>
            <person name="Alvarado L."/>
            <person name="Chapman S.B."/>
            <person name="Gainer-Dewar J."/>
            <person name="Goldberg J."/>
            <person name="Griggs A."/>
            <person name="Gujja S."/>
            <person name="Hansen M."/>
            <person name="Howarth C."/>
            <person name="Imamovic A."/>
            <person name="Larimer J."/>
            <person name="Martinez D."/>
            <person name="Murphy C."/>
            <person name="Pearson M.D."/>
            <person name="Persinoti G."/>
            <person name="Poon T."/>
            <person name="Priest M."/>
            <person name="Roberts A.D."/>
            <person name="Saif S."/>
            <person name="Shea T.D."/>
            <person name="Sykes S.N."/>
            <person name="Wortman J."/>
            <person name="Nusbaum C."/>
            <person name="Birren B."/>
        </authorList>
    </citation>
    <scope>NUCLEOTIDE SEQUENCE [LARGE SCALE GENOMIC DNA]</scope>
    <source>
        <strain evidence="2">CBS 288.86</strain>
    </source>
</reference>
<dbReference type="InterPro" id="IPR011009">
    <property type="entry name" value="Kinase-like_dom_sf"/>
</dbReference>
<dbReference type="PANTHER" id="PTHR21310">
    <property type="entry name" value="AMINOGLYCOSIDE PHOSPHOTRANSFERASE-RELATED-RELATED"/>
    <property type="match status" value="1"/>
</dbReference>
<proteinExistence type="predicted"/>
<dbReference type="OrthoDB" id="3250044at2759"/>
<dbReference type="AlphaFoldDB" id="A0A022WB34"/>
<feature type="domain" description="Aminoglycoside phosphotransferase" evidence="1">
    <location>
        <begin position="109"/>
        <end position="262"/>
    </location>
</feature>
<accession>A0A022WB34</accession>
<name>A0A022WB34_TRIRU</name>
<dbReference type="Proteomes" id="UP000023758">
    <property type="component" value="Unassembled WGS sequence"/>
</dbReference>
<evidence type="ECO:0000259" key="1">
    <source>
        <dbReference type="Pfam" id="PF01636"/>
    </source>
</evidence>
<organism evidence="2">
    <name type="scientific">Trichophyton rubrum CBS 288.86</name>
    <dbReference type="NCBI Taxonomy" id="1215330"/>
    <lineage>
        <taxon>Eukaryota</taxon>
        <taxon>Fungi</taxon>
        <taxon>Dikarya</taxon>
        <taxon>Ascomycota</taxon>
        <taxon>Pezizomycotina</taxon>
        <taxon>Eurotiomycetes</taxon>
        <taxon>Eurotiomycetidae</taxon>
        <taxon>Onygenales</taxon>
        <taxon>Arthrodermataceae</taxon>
        <taxon>Trichophyton</taxon>
    </lineage>
</organism>
<dbReference type="HOGENOM" id="CLU_057554_0_0_1"/>
<dbReference type="Pfam" id="PF01636">
    <property type="entry name" value="APH"/>
    <property type="match status" value="1"/>
</dbReference>
<evidence type="ECO:0000313" key="2">
    <source>
        <dbReference type="EMBL" id="EZF55283.1"/>
    </source>
</evidence>
<dbReference type="InterPro" id="IPR051678">
    <property type="entry name" value="AGP_Transferase"/>
</dbReference>